<dbReference type="PANTHER" id="PTHR18895">
    <property type="entry name" value="HEMK METHYLTRANSFERASE"/>
    <property type="match status" value="1"/>
</dbReference>
<keyword evidence="3" id="KW-0949">S-adenosyl-L-methionine</keyword>
<evidence type="ECO:0000313" key="6">
    <source>
        <dbReference type="EMBL" id="MFD0925537.1"/>
    </source>
</evidence>
<reference evidence="7" key="1">
    <citation type="journal article" date="2019" name="Int. J. Syst. Evol. Microbiol.">
        <title>The Global Catalogue of Microorganisms (GCM) 10K type strain sequencing project: providing services to taxonomists for standard genome sequencing and annotation.</title>
        <authorList>
            <consortium name="The Broad Institute Genomics Platform"/>
            <consortium name="The Broad Institute Genome Sequencing Center for Infectious Disease"/>
            <person name="Wu L."/>
            <person name="Ma J."/>
        </authorList>
    </citation>
    <scope>NUCLEOTIDE SEQUENCE [LARGE SCALE GENOMIC DNA]</scope>
    <source>
        <strain evidence="7">CCUG 50873</strain>
    </source>
</reference>
<proteinExistence type="predicted"/>
<dbReference type="Proteomes" id="UP001597068">
    <property type="component" value="Unassembled WGS sequence"/>
</dbReference>
<evidence type="ECO:0000256" key="4">
    <source>
        <dbReference type="SAM" id="MobiDB-lite"/>
    </source>
</evidence>
<keyword evidence="7" id="KW-1185">Reference proteome</keyword>
<feature type="region of interest" description="Disordered" evidence="4">
    <location>
        <begin position="262"/>
        <end position="287"/>
    </location>
</feature>
<dbReference type="Gene3D" id="3.40.50.150">
    <property type="entry name" value="Vaccinia Virus protein VP39"/>
    <property type="match status" value="1"/>
</dbReference>
<evidence type="ECO:0000256" key="1">
    <source>
        <dbReference type="ARBA" id="ARBA00022603"/>
    </source>
</evidence>
<dbReference type="CDD" id="cd02440">
    <property type="entry name" value="AdoMet_MTases"/>
    <property type="match status" value="1"/>
</dbReference>
<dbReference type="Pfam" id="PF13649">
    <property type="entry name" value="Methyltransf_25"/>
    <property type="match status" value="1"/>
</dbReference>
<dbReference type="InterPro" id="IPR004556">
    <property type="entry name" value="HemK-like"/>
</dbReference>
<dbReference type="EMBL" id="JBHTIL010000001">
    <property type="protein sequence ID" value="MFD0925537.1"/>
    <property type="molecule type" value="Genomic_DNA"/>
</dbReference>
<sequence>MGHPTEQEIVGELRAAGCVFAEDEARVLMETPPDARGALLARRVAGEPLEHVVGWVEFAGARLHVAPGVFVPRRRTEALVRVALPHAEGAVVLEMCCGVGAVAHAIADRTRPRDVIAVDIDPAATDCARRNLPHADVVTGDLFEPLPTALQGTVDVLVANAPYVPTGAVGTMPREARDHEPVVALDGGPDGLDIARRIVEQAPSWLSPGGILAIETSAGQAPSLAALMTAQGLAAEIVVDDDVDGLVVVGLLVGAAVHPENKPTAATVEPGTPARPTVGTDTEASTP</sequence>
<protein>
    <recommendedName>
        <fullName evidence="5">Methyltransferase domain-containing protein</fullName>
    </recommendedName>
</protein>
<organism evidence="6 7">
    <name type="scientific">Williamsia deligens</name>
    <dbReference type="NCBI Taxonomy" id="321325"/>
    <lineage>
        <taxon>Bacteria</taxon>
        <taxon>Bacillati</taxon>
        <taxon>Actinomycetota</taxon>
        <taxon>Actinomycetes</taxon>
        <taxon>Mycobacteriales</taxon>
        <taxon>Nocardiaceae</taxon>
        <taxon>Williamsia</taxon>
    </lineage>
</organism>
<dbReference type="PANTHER" id="PTHR18895:SF74">
    <property type="entry name" value="MTRF1L RELEASE FACTOR GLUTAMINE METHYLTRANSFERASE"/>
    <property type="match status" value="1"/>
</dbReference>
<name>A0ABW3G661_9NOCA</name>
<dbReference type="InterPro" id="IPR022446">
    <property type="entry name" value="MeTrfrase_put"/>
</dbReference>
<comment type="caution">
    <text evidence="6">The sequence shown here is derived from an EMBL/GenBank/DDBJ whole genome shotgun (WGS) entry which is preliminary data.</text>
</comment>
<evidence type="ECO:0000313" key="7">
    <source>
        <dbReference type="Proteomes" id="UP001597068"/>
    </source>
</evidence>
<evidence type="ECO:0000256" key="2">
    <source>
        <dbReference type="ARBA" id="ARBA00022679"/>
    </source>
</evidence>
<evidence type="ECO:0000259" key="5">
    <source>
        <dbReference type="Pfam" id="PF13649"/>
    </source>
</evidence>
<keyword evidence="2" id="KW-0808">Transferase</keyword>
<dbReference type="InterPro" id="IPR029063">
    <property type="entry name" value="SAM-dependent_MTases_sf"/>
</dbReference>
<dbReference type="NCBIfam" id="TIGR00536">
    <property type="entry name" value="hemK_fam"/>
    <property type="match status" value="1"/>
</dbReference>
<dbReference type="RefSeq" id="WP_253646520.1">
    <property type="nucleotide sequence ID" value="NZ_BAAAMO010000002.1"/>
</dbReference>
<dbReference type="InterPro" id="IPR050320">
    <property type="entry name" value="N5-glutamine_MTase"/>
</dbReference>
<keyword evidence="1" id="KW-0489">Methyltransferase</keyword>
<dbReference type="SUPFAM" id="SSF53335">
    <property type="entry name" value="S-adenosyl-L-methionine-dependent methyltransferases"/>
    <property type="match status" value="1"/>
</dbReference>
<dbReference type="InterPro" id="IPR041698">
    <property type="entry name" value="Methyltransf_25"/>
</dbReference>
<accession>A0ABW3G661</accession>
<feature type="domain" description="Methyltransferase" evidence="5">
    <location>
        <begin position="92"/>
        <end position="165"/>
    </location>
</feature>
<dbReference type="NCBIfam" id="TIGR03704">
    <property type="entry name" value="PrmC_rel_meth"/>
    <property type="match status" value="1"/>
</dbReference>
<gene>
    <name evidence="6" type="ORF">ACFQ04_07280</name>
</gene>
<evidence type="ECO:0000256" key="3">
    <source>
        <dbReference type="ARBA" id="ARBA00022691"/>
    </source>
</evidence>